<feature type="transmembrane region" description="Helical" evidence="6">
    <location>
        <begin position="58"/>
        <end position="83"/>
    </location>
</feature>
<feature type="transmembrane region" description="Helical" evidence="6">
    <location>
        <begin position="235"/>
        <end position="255"/>
    </location>
</feature>
<feature type="transmembrane region" description="Helical" evidence="6">
    <location>
        <begin position="95"/>
        <end position="117"/>
    </location>
</feature>
<dbReference type="PANTHER" id="PTHR19282">
    <property type="entry name" value="TETRASPANIN"/>
    <property type="match status" value="1"/>
</dbReference>
<name>A0A9D4CSH5_DREPO</name>
<evidence type="ECO:0000256" key="5">
    <source>
        <dbReference type="ARBA" id="ARBA00023136"/>
    </source>
</evidence>
<gene>
    <name evidence="7" type="ORF">DPMN_056858</name>
</gene>
<dbReference type="Pfam" id="PF00335">
    <property type="entry name" value="Tetraspanin"/>
    <property type="match status" value="1"/>
</dbReference>
<dbReference type="Gene3D" id="1.10.1450.10">
    <property type="entry name" value="Tetraspanin"/>
    <property type="match status" value="1"/>
</dbReference>
<evidence type="ECO:0000313" key="7">
    <source>
        <dbReference type="EMBL" id="KAH3730860.1"/>
    </source>
</evidence>
<dbReference type="PANTHER" id="PTHR19282:SF544">
    <property type="entry name" value="TETRASPANIN"/>
    <property type="match status" value="1"/>
</dbReference>
<reference evidence="7" key="1">
    <citation type="journal article" date="2019" name="bioRxiv">
        <title>The Genome of the Zebra Mussel, Dreissena polymorpha: A Resource for Invasive Species Research.</title>
        <authorList>
            <person name="McCartney M.A."/>
            <person name="Auch B."/>
            <person name="Kono T."/>
            <person name="Mallez S."/>
            <person name="Zhang Y."/>
            <person name="Obille A."/>
            <person name="Becker A."/>
            <person name="Abrahante J.E."/>
            <person name="Garbe J."/>
            <person name="Badalamenti J.P."/>
            <person name="Herman A."/>
            <person name="Mangelson H."/>
            <person name="Liachko I."/>
            <person name="Sullivan S."/>
            <person name="Sone E.D."/>
            <person name="Koren S."/>
            <person name="Silverstein K.A.T."/>
            <person name="Beckman K.B."/>
            <person name="Gohl D.M."/>
        </authorList>
    </citation>
    <scope>NUCLEOTIDE SEQUENCE</scope>
    <source>
        <strain evidence="7">Duluth1</strain>
        <tissue evidence="7">Whole animal</tissue>
    </source>
</reference>
<evidence type="ECO:0000256" key="2">
    <source>
        <dbReference type="ARBA" id="ARBA00006840"/>
    </source>
</evidence>
<reference evidence="7" key="2">
    <citation type="submission" date="2020-11" db="EMBL/GenBank/DDBJ databases">
        <authorList>
            <person name="McCartney M.A."/>
            <person name="Auch B."/>
            <person name="Kono T."/>
            <person name="Mallez S."/>
            <person name="Becker A."/>
            <person name="Gohl D.M."/>
            <person name="Silverstein K.A.T."/>
            <person name="Koren S."/>
            <person name="Bechman K.B."/>
            <person name="Herman A."/>
            <person name="Abrahante J.E."/>
            <person name="Garbe J."/>
        </authorList>
    </citation>
    <scope>NUCLEOTIDE SEQUENCE</scope>
    <source>
        <strain evidence="7">Duluth1</strain>
        <tissue evidence="7">Whole animal</tissue>
    </source>
</reference>
<dbReference type="PRINTS" id="PR00259">
    <property type="entry name" value="TMFOUR"/>
</dbReference>
<dbReference type="EMBL" id="JAIWYP010000012">
    <property type="protein sequence ID" value="KAH3730860.1"/>
    <property type="molecule type" value="Genomic_DNA"/>
</dbReference>
<dbReference type="OrthoDB" id="6131345at2759"/>
<evidence type="ECO:0000313" key="8">
    <source>
        <dbReference type="Proteomes" id="UP000828390"/>
    </source>
</evidence>
<keyword evidence="8" id="KW-1185">Reference proteome</keyword>
<dbReference type="AlphaFoldDB" id="A0A9D4CSH5"/>
<protein>
    <recommendedName>
        <fullName evidence="6">Tetraspanin</fullName>
    </recommendedName>
</protein>
<dbReference type="InterPro" id="IPR000301">
    <property type="entry name" value="Tetraspanin_animals"/>
</dbReference>
<comment type="similarity">
    <text evidence="2 6">Belongs to the tetraspanin (TM4SF) family.</text>
</comment>
<feature type="transmembrane region" description="Helical" evidence="6">
    <location>
        <begin position="12"/>
        <end position="34"/>
    </location>
</feature>
<dbReference type="InterPro" id="IPR008952">
    <property type="entry name" value="Tetraspanin_EC2_sf"/>
</dbReference>
<dbReference type="GO" id="GO:0005886">
    <property type="term" value="C:plasma membrane"/>
    <property type="evidence" value="ECO:0007669"/>
    <property type="project" value="TreeGrafter"/>
</dbReference>
<dbReference type="Proteomes" id="UP000828390">
    <property type="component" value="Unassembled WGS sequence"/>
</dbReference>
<proteinExistence type="inferred from homology"/>
<keyword evidence="3 6" id="KW-0812">Transmembrane</keyword>
<dbReference type="SUPFAM" id="SSF48652">
    <property type="entry name" value="Tetraspanin"/>
    <property type="match status" value="1"/>
</dbReference>
<comment type="caution">
    <text evidence="7">The sequence shown here is derived from an EMBL/GenBank/DDBJ whole genome shotgun (WGS) entry which is preliminary data.</text>
</comment>
<organism evidence="7 8">
    <name type="scientific">Dreissena polymorpha</name>
    <name type="common">Zebra mussel</name>
    <name type="synonym">Mytilus polymorpha</name>
    <dbReference type="NCBI Taxonomy" id="45954"/>
    <lineage>
        <taxon>Eukaryota</taxon>
        <taxon>Metazoa</taxon>
        <taxon>Spiralia</taxon>
        <taxon>Lophotrochozoa</taxon>
        <taxon>Mollusca</taxon>
        <taxon>Bivalvia</taxon>
        <taxon>Autobranchia</taxon>
        <taxon>Heteroconchia</taxon>
        <taxon>Euheterodonta</taxon>
        <taxon>Imparidentia</taxon>
        <taxon>Neoheterodontei</taxon>
        <taxon>Myida</taxon>
        <taxon>Dreissenoidea</taxon>
        <taxon>Dreissenidae</taxon>
        <taxon>Dreissena</taxon>
    </lineage>
</organism>
<evidence type="ECO:0000256" key="6">
    <source>
        <dbReference type="RuleBase" id="RU361218"/>
    </source>
</evidence>
<comment type="subcellular location">
    <subcellularLocation>
        <location evidence="1 6">Membrane</location>
        <topology evidence="1 6">Multi-pass membrane protein</topology>
    </subcellularLocation>
</comment>
<evidence type="ECO:0000256" key="3">
    <source>
        <dbReference type="ARBA" id="ARBA00022692"/>
    </source>
</evidence>
<evidence type="ECO:0000256" key="4">
    <source>
        <dbReference type="ARBA" id="ARBA00022989"/>
    </source>
</evidence>
<dbReference type="PIRSF" id="PIRSF002419">
    <property type="entry name" value="Tetraspanin"/>
    <property type="match status" value="1"/>
</dbReference>
<keyword evidence="5 6" id="KW-0472">Membrane</keyword>
<dbReference type="InterPro" id="IPR018499">
    <property type="entry name" value="Tetraspanin/Peripherin"/>
</dbReference>
<accession>A0A9D4CSH5</accession>
<sequence>MSFSRNSPKLFLLAINFLLFLSGLALLITGLWLLRLSGLMDSDVKFLLASISDDRSQFGYFLFAITILFIVAGGILLFVSVFGAVSAWKKIKPCLIIYLVVTICVIVVQGVIVGMLIKSRVTSGEWLEGALKTKLQSYTGPTATDSTSVGFNKMFLKVQCCGVSSYADMAAIAAWSTKPASTKVPASCCKGADDTSSQSSTTHVTCTDTPQDFYATGCFEKIDTIIDSISLISKIVSGISFICHVLAIVLSCLTMDRVTNRIQHLPPTAKPPSYIGIDAVVKNKYLNAAQRSASGKVF</sequence>
<evidence type="ECO:0000256" key="1">
    <source>
        <dbReference type="ARBA" id="ARBA00004141"/>
    </source>
</evidence>
<keyword evidence="4 6" id="KW-1133">Transmembrane helix</keyword>